<feature type="binding site" evidence="3">
    <location>
        <position position="474"/>
    </location>
    <ligand>
        <name>Mg(2+)</name>
        <dbReference type="ChEBI" id="CHEBI:18420"/>
        <label>1</label>
    </ligand>
</feature>
<keyword evidence="2 5" id="KW-0378">Hydrolase</keyword>
<feature type="binding site" evidence="3">
    <location>
        <position position="238"/>
    </location>
    <ligand>
        <name>Mg(2+)</name>
        <dbReference type="ChEBI" id="CHEBI:18420"/>
        <label>1</label>
    </ligand>
</feature>
<dbReference type="InterPro" id="IPR003595">
    <property type="entry name" value="Tyr_Pase_cat"/>
</dbReference>
<dbReference type="AlphaFoldDB" id="A0A7G5DIG1"/>
<dbReference type="InterPro" id="IPR050792">
    <property type="entry name" value="ADP-ribosylglycohydrolase"/>
</dbReference>
<dbReference type="EMBL" id="CP059139">
    <property type="protein sequence ID" value="QMV61536.1"/>
    <property type="molecule type" value="Genomic_DNA"/>
</dbReference>
<organism evidence="5 6">
    <name type="scientific">Pseudomonas berkeleyensis</name>
    <dbReference type="NCBI Taxonomy" id="2726956"/>
    <lineage>
        <taxon>Bacteria</taxon>
        <taxon>Pseudomonadati</taxon>
        <taxon>Pseudomonadota</taxon>
        <taxon>Gammaproteobacteria</taxon>
        <taxon>Pseudomonadales</taxon>
        <taxon>Pseudomonadaceae</taxon>
        <taxon>Pseudomonas</taxon>
    </lineage>
</organism>
<keyword evidence="3" id="KW-0479">Metal-binding</keyword>
<keyword evidence="6" id="KW-1185">Reference proteome</keyword>
<dbReference type="SMART" id="SM00404">
    <property type="entry name" value="PTPc_motif"/>
    <property type="match status" value="1"/>
</dbReference>
<dbReference type="InterPro" id="IPR005502">
    <property type="entry name" value="Ribosyl_crysJ1"/>
</dbReference>
<dbReference type="PROSITE" id="PS50056">
    <property type="entry name" value="TYR_PHOSPHATASE_2"/>
    <property type="match status" value="1"/>
</dbReference>
<feature type="binding site" evidence="3">
    <location>
        <position position="239"/>
    </location>
    <ligand>
        <name>Mg(2+)</name>
        <dbReference type="ChEBI" id="CHEBI:18420"/>
        <label>1</label>
    </ligand>
</feature>
<proteinExistence type="inferred from homology"/>
<gene>
    <name evidence="5" type="ORF">HS968_15985</name>
</gene>
<evidence type="ECO:0000313" key="6">
    <source>
        <dbReference type="Proteomes" id="UP000515276"/>
    </source>
</evidence>
<dbReference type="SUPFAM" id="SSF101478">
    <property type="entry name" value="ADP-ribosylglycohydrolase"/>
    <property type="match status" value="1"/>
</dbReference>
<dbReference type="RefSeq" id="WP_182367113.1">
    <property type="nucleotide sequence ID" value="NZ_CP059139.1"/>
</dbReference>
<dbReference type="Pfam" id="PF03747">
    <property type="entry name" value="ADP_ribosyl_GH"/>
    <property type="match status" value="1"/>
</dbReference>
<feature type="domain" description="Tyrosine specific protein phosphatases" evidence="4">
    <location>
        <begin position="123"/>
        <end position="174"/>
    </location>
</feature>
<feature type="binding site" evidence="3">
    <location>
        <position position="240"/>
    </location>
    <ligand>
        <name>Mg(2+)</name>
        <dbReference type="ChEBI" id="CHEBI:18420"/>
        <label>1</label>
    </ligand>
</feature>
<dbReference type="Gene3D" id="3.90.190.10">
    <property type="entry name" value="Protein tyrosine phosphatase superfamily"/>
    <property type="match status" value="1"/>
</dbReference>
<evidence type="ECO:0000256" key="3">
    <source>
        <dbReference type="PIRSR" id="PIRSR605502-1"/>
    </source>
</evidence>
<evidence type="ECO:0000259" key="4">
    <source>
        <dbReference type="PROSITE" id="PS50056"/>
    </source>
</evidence>
<dbReference type="Proteomes" id="UP000515276">
    <property type="component" value="Chromosome"/>
</dbReference>
<dbReference type="InterPro" id="IPR016130">
    <property type="entry name" value="Tyr_Pase_AS"/>
</dbReference>
<evidence type="ECO:0000256" key="2">
    <source>
        <dbReference type="ARBA" id="ARBA00022801"/>
    </source>
</evidence>
<dbReference type="InterPro" id="IPR029021">
    <property type="entry name" value="Prot-tyrosine_phosphatase-like"/>
</dbReference>
<dbReference type="Gene3D" id="1.10.4080.10">
    <property type="entry name" value="ADP-ribosylation/Crystallin J1"/>
    <property type="match status" value="1"/>
</dbReference>
<dbReference type="CDD" id="cd14505">
    <property type="entry name" value="CDKN3-like"/>
    <property type="match status" value="1"/>
</dbReference>
<feature type="binding site" evidence="3">
    <location>
        <position position="473"/>
    </location>
    <ligand>
        <name>Mg(2+)</name>
        <dbReference type="ChEBI" id="CHEBI:18420"/>
        <label>1</label>
    </ligand>
</feature>
<feature type="binding site" evidence="3">
    <location>
        <position position="471"/>
    </location>
    <ligand>
        <name>Mg(2+)</name>
        <dbReference type="ChEBI" id="CHEBI:18420"/>
        <label>1</label>
    </ligand>
</feature>
<dbReference type="InterPro" id="IPR000387">
    <property type="entry name" value="Tyr_Pase_dom"/>
</dbReference>
<dbReference type="GO" id="GO:0016791">
    <property type="term" value="F:phosphatase activity"/>
    <property type="evidence" value="ECO:0007669"/>
    <property type="project" value="UniProtKB-ARBA"/>
</dbReference>
<reference evidence="5 6" key="1">
    <citation type="journal article" date="2020" name="G3 (Bethesda)">
        <title>CeMbio - The Caenorhabditis elegans Microbiome Resource.</title>
        <authorList>
            <person name="Dirksen P."/>
            <person name="Assie A."/>
            <person name="Zimmermann J."/>
            <person name="Zhang F."/>
            <person name="Tietje A.M."/>
            <person name="Marsh S.A."/>
            <person name="Felix M.A."/>
            <person name="Shapira M."/>
            <person name="Kaleta C."/>
            <person name="Schulenburg H."/>
            <person name="Samuel B."/>
        </authorList>
    </citation>
    <scope>NUCLEOTIDE SEQUENCE [LARGE SCALE GENOMIC DNA]</scope>
    <source>
        <strain evidence="5 6">MSPm1</strain>
    </source>
</reference>
<dbReference type="Pfam" id="PF22784">
    <property type="entry name" value="PTP-SAK"/>
    <property type="match status" value="1"/>
</dbReference>
<dbReference type="PROSITE" id="PS00383">
    <property type="entry name" value="TYR_PHOSPHATASE_1"/>
    <property type="match status" value="1"/>
</dbReference>
<name>A0A7G5DIG1_9PSED</name>
<keyword evidence="3" id="KW-0460">Magnesium</keyword>
<dbReference type="SUPFAM" id="SSF52799">
    <property type="entry name" value="(Phosphotyrosine protein) phosphatases II"/>
    <property type="match status" value="1"/>
</dbReference>
<comment type="cofactor">
    <cofactor evidence="3">
        <name>Mg(2+)</name>
        <dbReference type="ChEBI" id="CHEBI:18420"/>
    </cofactor>
    <text evidence="3">Binds 2 magnesium ions per subunit.</text>
</comment>
<dbReference type="GO" id="GO:0046872">
    <property type="term" value="F:metal ion binding"/>
    <property type="evidence" value="ECO:0007669"/>
    <property type="project" value="UniProtKB-KW"/>
</dbReference>
<evidence type="ECO:0000256" key="1">
    <source>
        <dbReference type="ARBA" id="ARBA00010702"/>
    </source>
</evidence>
<protein>
    <submittedName>
        <fullName evidence="5">ADP-ribosylglycohydrolase family protein</fullName>
    </submittedName>
</protein>
<comment type="similarity">
    <text evidence="1">Belongs to the ADP-ribosylglycohydrolase family.</text>
</comment>
<sequence length="856" mass="94184">MDVLTSYSSPLIIASVQGVACNGTVGMTLCPGKQQPNALSGASQRDLSLDLDRVQSWGAAAVVTLMSQDELSALKVAQLGDEVENRGMLWFQLPVANHHLPDADFERQWVYAGVRLRGLLRAGKKVLVHCGSGLGRTGVIAARLLVELGDSNQQAIAKVREARSGALQESAHVQYLEHCQLASNDAWLDRVLGCLLGGAVGDAFGYAVEFDSLAKIRECFGEQGLTRPVFQDGKLVVSDDTQMTLFTLEGILRSTDVNGEPTSSVLLDEVRHAYLDWYDTQLGKQSASSVLHGRLAARPALRVKRAPGNTCLSALKSGGQGSIKRRINQSKGCGGVMRTAPLGFLQDVDWFDLGARVAALTHGHVEGWAPAGILPRIVARLIKGEEKFLAVRNGFSDACEWGHVYGESAGTERYLLARKLARKMRFNAHEAIRQLGQGWVGDEALAIAMYAFLSARSYTDAIGRATNHDGDSDSTASIAGQLWGTQHGVSDIPHAWIRRLDVLDEVLLLVQQMQSWRRLVGSDSYGQPTVSAEIEPCIRLIEMTHELHTLGYQQIRIFPYMAPSGCSWRVEWAPASAFRSSVEPPSVESERELVRYSSGSGWKPFEWQGVQELTALNMAQQFVRQFPELARSGQGDDWCYAGWLARLLGEVRRGRLPYMLADWPIDLARGVPMTFGDPFPLPPTLDREPEFGHNPEDDLADEELLSEGLFEQAESPVDHVDDEPTPDQFDFTDLYGRTHGLVAFYHQGAPYLLQVTQLIWQQLPAPREESSSQLCLLAGWPDEGKLGVHNLLENYLKVADQACEMAAEATDQDWKSESGVLDWSKVEHTFAEMDKALLATAFQLSQLIEHIAQAAG</sequence>
<dbReference type="PANTHER" id="PTHR16222:SF24">
    <property type="entry name" value="ADP-RIBOSYLHYDROLASE ARH3"/>
    <property type="match status" value="1"/>
</dbReference>
<dbReference type="InterPro" id="IPR036705">
    <property type="entry name" value="Ribosyl_crysJ1_sf"/>
</dbReference>
<evidence type="ECO:0000313" key="5">
    <source>
        <dbReference type="EMBL" id="QMV61536.1"/>
    </source>
</evidence>
<accession>A0A7G5DIG1</accession>
<dbReference type="PANTHER" id="PTHR16222">
    <property type="entry name" value="ADP-RIBOSYLGLYCOHYDROLASE"/>
    <property type="match status" value="1"/>
</dbReference>
<dbReference type="InterPro" id="IPR057023">
    <property type="entry name" value="PTP-SAK"/>
</dbReference>